<evidence type="ECO:0000259" key="3">
    <source>
        <dbReference type="PROSITE" id="PS50404"/>
    </source>
</evidence>
<feature type="domain" description="GST N-terminal" evidence="3">
    <location>
        <begin position="10"/>
        <end position="98"/>
    </location>
</feature>
<dbReference type="InterPro" id="IPR004045">
    <property type="entry name" value="Glutathione_S-Trfase_N"/>
</dbReference>
<dbReference type="AlphaFoldDB" id="A0A0N0DGS9"/>
<dbReference type="Gene3D" id="1.20.1050.10">
    <property type="match status" value="1"/>
</dbReference>
<name>A0A0N0DGS9_FUSLA</name>
<sequence>MSRRTGLIASKGIELLTWGTPNGLKAQILLEELHDVYGTDYTIQSIDISKKIQKEPWFTALNPNGRIPVLIDHDNNGLTVFEGNAILSYLTRKYDPEYKFSFKSDDDDYTRAESWIGWQHGGIGPIQGQALHFLYDTKSTIPYGIQRYVGETERLYGVLDKRLLERDYIVGPGRGRYSIADIALIGWVDRLPRAIIPWGQYPNVKDWFARILKRPAVRRGMMLPTNEEKPTGLDPLDEETMGKRANLKVTVDEAKERFGYKYSSP</sequence>
<dbReference type="PROSITE" id="PS50404">
    <property type="entry name" value="GST_NTER"/>
    <property type="match status" value="1"/>
</dbReference>
<dbReference type="InterPro" id="IPR036282">
    <property type="entry name" value="Glutathione-S-Trfase_C_sf"/>
</dbReference>
<feature type="domain" description="GST C-terminal" evidence="4">
    <location>
        <begin position="105"/>
        <end position="233"/>
    </location>
</feature>
<dbReference type="GO" id="GO:0016740">
    <property type="term" value="F:transferase activity"/>
    <property type="evidence" value="ECO:0007669"/>
    <property type="project" value="UniProtKB-KW"/>
</dbReference>
<evidence type="ECO:0000256" key="2">
    <source>
        <dbReference type="RuleBase" id="RU003494"/>
    </source>
</evidence>
<evidence type="ECO:0000259" key="4">
    <source>
        <dbReference type="PROSITE" id="PS50405"/>
    </source>
</evidence>
<proteinExistence type="inferred from homology"/>
<dbReference type="InterPro" id="IPR010987">
    <property type="entry name" value="Glutathione-S-Trfase_C-like"/>
</dbReference>
<gene>
    <name evidence="5" type="ORF">FLAG1_02595</name>
</gene>
<keyword evidence="6" id="KW-1185">Reference proteome</keyword>
<dbReference type="Proteomes" id="UP000037904">
    <property type="component" value="Unassembled WGS sequence"/>
</dbReference>
<evidence type="ECO:0000313" key="6">
    <source>
        <dbReference type="Proteomes" id="UP000037904"/>
    </source>
</evidence>
<dbReference type="InterPro" id="IPR004046">
    <property type="entry name" value="GST_C"/>
</dbReference>
<dbReference type="PANTHER" id="PTHR44051:SF6">
    <property type="entry name" value="GLUTATHIONE S-TRANSFERASE II"/>
    <property type="match status" value="1"/>
</dbReference>
<dbReference type="SFLD" id="SFLDG00358">
    <property type="entry name" value="Main_(cytGST)"/>
    <property type="match status" value="1"/>
</dbReference>
<reference evidence="5 6" key="1">
    <citation type="submission" date="2015-04" db="EMBL/GenBank/DDBJ databases">
        <title>The draft genome sequence of Fusarium langsethiae, a T-2/HT-2 mycotoxin producer.</title>
        <authorList>
            <person name="Lysoe E."/>
            <person name="Divon H.H."/>
            <person name="Terzi V."/>
            <person name="Orru L."/>
            <person name="Lamontanara A."/>
            <person name="Kolseth A.-K."/>
            <person name="Frandsen R.J."/>
            <person name="Nielsen K."/>
            <person name="Thrane U."/>
        </authorList>
    </citation>
    <scope>NUCLEOTIDE SEQUENCE [LARGE SCALE GENOMIC DNA]</scope>
    <source>
        <strain evidence="5 6">Fl201059</strain>
    </source>
</reference>
<dbReference type="SUPFAM" id="SSF47616">
    <property type="entry name" value="GST C-terminal domain-like"/>
    <property type="match status" value="1"/>
</dbReference>
<dbReference type="SUPFAM" id="SSF52833">
    <property type="entry name" value="Thioredoxin-like"/>
    <property type="match status" value="1"/>
</dbReference>
<protein>
    <submittedName>
        <fullName evidence="5">Glutathione s-transferase ii</fullName>
    </submittedName>
</protein>
<comment type="caution">
    <text evidence="5">The sequence shown here is derived from an EMBL/GenBank/DDBJ whole genome shotgun (WGS) entry which is preliminary data.</text>
</comment>
<dbReference type="InterPro" id="IPR040079">
    <property type="entry name" value="Glutathione_S-Trfase"/>
</dbReference>
<organism evidence="5 6">
    <name type="scientific">Fusarium langsethiae</name>
    <dbReference type="NCBI Taxonomy" id="179993"/>
    <lineage>
        <taxon>Eukaryota</taxon>
        <taxon>Fungi</taxon>
        <taxon>Dikarya</taxon>
        <taxon>Ascomycota</taxon>
        <taxon>Pezizomycotina</taxon>
        <taxon>Sordariomycetes</taxon>
        <taxon>Hypocreomycetidae</taxon>
        <taxon>Hypocreales</taxon>
        <taxon>Nectriaceae</taxon>
        <taxon>Fusarium</taxon>
    </lineage>
</organism>
<dbReference type="EMBL" id="JXCE01000025">
    <property type="protein sequence ID" value="KPA44544.1"/>
    <property type="molecule type" value="Genomic_DNA"/>
</dbReference>
<accession>A0A0N0DGS9</accession>
<dbReference type="Gene3D" id="3.40.30.10">
    <property type="entry name" value="Glutaredoxin"/>
    <property type="match status" value="1"/>
</dbReference>
<dbReference type="OrthoDB" id="422574at2759"/>
<dbReference type="SFLD" id="SFLDG01151">
    <property type="entry name" value="Main.2:_Nu-like"/>
    <property type="match status" value="1"/>
</dbReference>
<dbReference type="PANTHER" id="PTHR44051">
    <property type="entry name" value="GLUTATHIONE S-TRANSFERASE-RELATED"/>
    <property type="match status" value="1"/>
</dbReference>
<evidence type="ECO:0000313" key="5">
    <source>
        <dbReference type="EMBL" id="KPA44544.1"/>
    </source>
</evidence>
<dbReference type="Pfam" id="PF02798">
    <property type="entry name" value="GST_N"/>
    <property type="match status" value="1"/>
</dbReference>
<dbReference type="InterPro" id="IPR036249">
    <property type="entry name" value="Thioredoxin-like_sf"/>
</dbReference>
<dbReference type="CDD" id="cd03048">
    <property type="entry name" value="GST_N_Ure2p_like"/>
    <property type="match status" value="1"/>
</dbReference>
<dbReference type="SFLD" id="SFLDS00019">
    <property type="entry name" value="Glutathione_Transferase_(cytos"/>
    <property type="match status" value="1"/>
</dbReference>
<dbReference type="PROSITE" id="PS50405">
    <property type="entry name" value="GST_CTER"/>
    <property type="match status" value="1"/>
</dbReference>
<comment type="similarity">
    <text evidence="1 2">Belongs to the GST superfamily.</text>
</comment>
<dbReference type="Pfam" id="PF00043">
    <property type="entry name" value="GST_C"/>
    <property type="match status" value="1"/>
</dbReference>
<keyword evidence="5" id="KW-0808">Transferase</keyword>
<evidence type="ECO:0000256" key="1">
    <source>
        <dbReference type="ARBA" id="ARBA00007409"/>
    </source>
</evidence>